<sequence>MAAQQNAQRGLDQSTNAPQYPPSNYVSTALGLDELQLPSGKIFDNLPFLAQPHSGFAQPSDMVNNSFALPFDFNSGPSAYGSQHPSSSDQLSLPTSFFKTEDSPYTRPSPYPLYSKGTQGPSSSKAPEPAAAEDPNAMFRFNPAWKAFMDSIPMVNTDTEESLWAAAFAESASPSTSDAEKQQDPVVRDGSSQTM</sequence>
<reference evidence="1" key="2">
    <citation type="journal article" date="2022" name="New Phytol.">
        <title>Evolutionary transition to the ectomycorrhizal habit in the genomes of a hyperdiverse lineage of mushroom-forming fungi.</title>
        <authorList>
            <person name="Looney B."/>
            <person name="Miyauchi S."/>
            <person name="Morin E."/>
            <person name="Drula E."/>
            <person name="Courty P.E."/>
            <person name="Kohler A."/>
            <person name="Kuo A."/>
            <person name="LaButti K."/>
            <person name="Pangilinan J."/>
            <person name="Lipzen A."/>
            <person name="Riley R."/>
            <person name="Andreopoulos W."/>
            <person name="He G."/>
            <person name="Johnson J."/>
            <person name="Nolan M."/>
            <person name="Tritt A."/>
            <person name="Barry K.W."/>
            <person name="Grigoriev I.V."/>
            <person name="Nagy L.G."/>
            <person name="Hibbett D."/>
            <person name="Henrissat B."/>
            <person name="Matheny P.B."/>
            <person name="Labbe J."/>
            <person name="Martin F.M."/>
        </authorList>
    </citation>
    <scope>NUCLEOTIDE SEQUENCE</scope>
    <source>
        <strain evidence="1">HHB10654</strain>
    </source>
</reference>
<protein>
    <submittedName>
        <fullName evidence="1">Uncharacterized protein</fullName>
    </submittedName>
</protein>
<dbReference type="Proteomes" id="UP000814140">
    <property type="component" value="Unassembled WGS sequence"/>
</dbReference>
<comment type="caution">
    <text evidence="1">The sequence shown here is derived from an EMBL/GenBank/DDBJ whole genome shotgun (WGS) entry which is preliminary data.</text>
</comment>
<name>A0ACB8TCQ1_9AGAM</name>
<dbReference type="EMBL" id="MU277194">
    <property type="protein sequence ID" value="KAI0065931.1"/>
    <property type="molecule type" value="Genomic_DNA"/>
</dbReference>
<evidence type="ECO:0000313" key="2">
    <source>
        <dbReference type="Proteomes" id="UP000814140"/>
    </source>
</evidence>
<organism evidence="1 2">
    <name type="scientific">Artomyces pyxidatus</name>
    <dbReference type="NCBI Taxonomy" id="48021"/>
    <lineage>
        <taxon>Eukaryota</taxon>
        <taxon>Fungi</taxon>
        <taxon>Dikarya</taxon>
        <taxon>Basidiomycota</taxon>
        <taxon>Agaricomycotina</taxon>
        <taxon>Agaricomycetes</taxon>
        <taxon>Russulales</taxon>
        <taxon>Auriscalpiaceae</taxon>
        <taxon>Artomyces</taxon>
    </lineage>
</organism>
<gene>
    <name evidence="1" type="ORF">BV25DRAFT_1821652</name>
</gene>
<reference evidence="1" key="1">
    <citation type="submission" date="2021-03" db="EMBL/GenBank/DDBJ databases">
        <authorList>
            <consortium name="DOE Joint Genome Institute"/>
            <person name="Ahrendt S."/>
            <person name="Looney B.P."/>
            <person name="Miyauchi S."/>
            <person name="Morin E."/>
            <person name="Drula E."/>
            <person name="Courty P.E."/>
            <person name="Chicoki N."/>
            <person name="Fauchery L."/>
            <person name="Kohler A."/>
            <person name="Kuo A."/>
            <person name="Labutti K."/>
            <person name="Pangilinan J."/>
            <person name="Lipzen A."/>
            <person name="Riley R."/>
            <person name="Andreopoulos W."/>
            <person name="He G."/>
            <person name="Johnson J."/>
            <person name="Barry K.W."/>
            <person name="Grigoriev I.V."/>
            <person name="Nagy L."/>
            <person name="Hibbett D."/>
            <person name="Henrissat B."/>
            <person name="Matheny P.B."/>
            <person name="Labbe J."/>
            <person name="Martin F."/>
        </authorList>
    </citation>
    <scope>NUCLEOTIDE SEQUENCE</scope>
    <source>
        <strain evidence="1">HHB10654</strain>
    </source>
</reference>
<evidence type="ECO:0000313" key="1">
    <source>
        <dbReference type="EMBL" id="KAI0065931.1"/>
    </source>
</evidence>
<accession>A0ACB8TCQ1</accession>
<proteinExistence type="predicted"/>
<keyword evidence="2" id="KW-1185">Reference proteome</keyword>